<organism evidence="6 7">
    <name type="scientific">Gemella haemolysans</name>
    <dbReference type="NCBI Taxonomy" id="1379"/>
    <lineage>
        <taxon>Bacteria</taxon>
        <taxon>Bacillati</taxon>
        <taxon>Bacillota</taxon>
        <taxon>Bacilli</taxon>
        <taxon>Bacillales</taxon>
        <taxon>Gemellaceae</taxon>
        <taxon>Gemella</taxon>
    </lineage>
</organism>
<sequence length="330" mass="38523">MKVSVIVPVYNVEKYLKRCLDSIINQTYKNIEIILVNDGSKDNSRDICEEYEKKYENISLINQENGGLSAARNTGLKHINGEAVTFVDSDDWLESDAIEYYVDSMKKHNVDMVVTNNIRTKGYQEKTSQPDSLTEEVLTQEEYAKKFFKIDGNSIEYYAWSKLYKREIMEGVEFPVGLFAEDVLGTFRYMKNAQSIFYSNRVTYNYFINDNGLTAKFGDKDFDLEKIWDTIVEESRAYENQNFLKYAVINRKRIDFNLLCRIALADNKKDNLKKYDKKIKELLKSIRENKQLLSEYLPFSRKVILILFTLNYSLGSKVLYILSKISGKTI</sequence>
<evidence type="ECO:0000313" key="6">
    <source>
        <dbReference type="EMBL" id="MDB6185312.1"/>
    </source>
</evidence>
<dbReference type="Gene3D" id="3.90.550.10">
    <property type="entry name" value="Spore Coat Polysaccharide Biosynthesis Protein SpsA, Chain A"/>
    <property type="match status" value="1"/>
</dbReference>
<reference evidence="6" key="1">
    <citation type="submission" date="2023-08" db="EMBL/GenBank/DDBJ databases">
        <title>Dental plaque isolates bound by oral lectin ZG16B.</title>
        <authorList>
            <person name="Ghosh S."/>
        </authorList>
    </citation>
    <scope>NUCLEOTIDE SEQUENCE</scope>
    <source>
        <strain evidence="6">DP3_5B</strain>
    </source>
</reference>
<evidence type="ECO:0000256" key="1">
    <source>
        <dbReference type="ARBA" id="ARBA00006739"/>
    </source>
</evidence>
<evidence type="ECO:0000256" key="2">
    <source>
        <dbReference type="ARBA" id="ARBA00022676"/>
    </source>
</evidence>
<comment type="similarity">
    <text evidence="1">Belongs to the glycosyltransferase 2 family.</text>
</comment>
<keyword evidence="2 6" id="KW-0328">Glycosyltransferase</keyword>
<dbReference type="PANTHER" id="PTHR22916">
    <property type="entry name" value="GLYCOSYLTRANSFERASE"/>
    <property type="match status" value="1"/>
</dbReference>
<dbReference type="SUPFAM" id="SSF53448">
    <property type="entry name" value="Nucleotide-diphospho-sugar transferases"/>
    <property type="match status" value="1"/>
</dbReference>
<keyword evidence="3 6" id="KW-0808">Transferase</keyword>
<evidence type="ECO:0000259" key="5">
    <source>
        <dbReference type="Pfam" id="PF00535"/>
    </source>
</evidence>
<gene>
    <name evidence="6" type="ORF">PNO30_00750</name>
</gene>
<dbReference type="GO" id="GO:0016757">
    <property type="term" value="F:glycosyltransferase activity"/>
    <property type="evidence" value="ECO:0007669"/>
    <property type="project" value="UniProtKB-KW"/>
</dbReference>
<dbReference type="EC" id="2.4.-.-" evidence="6"/>
<feature type="domain" description="Glycosyltransferase 2-like" evidence="5">
    <location>
        <begin position="4"/>
        <end position="168"/>
    </location>
</feature>
<dbReference type="InterPro" id="IPR001173">
    <property type="entry name" value="Glyco_trans_2-like"/>
</dbReference>
<feature type="coiled-coil region" evidence="4">
    <location>
        <begin position="265"/>
        <end position="292"/>
    </location>
</feature>
<dbReference type="PANTHER" id="PTHR22916:SF51">
    <property type="entry name" value="GLYCOSYLTRANSFERASE EPSH-RELATED"/>
    <property type="match status" value="1"/>
</dbReference>
<dbReference type="RefSeq" id="WP_271986783.1">
    <property type="nucleotide sequence ID" value="NZ_JAQMFS010000010.1"/>
</dbReference>
<protein>
    <submittedName>
        <fullName evidence="6">Glycosyltransferase</fullName>
        <ecNumber evidence="6">2.4.-.-</ecNumber>
    </submittedName>
</protein>
<dbReference type="InterPro" id="IPR029044">
    <property type="entry name" value="Nucleotide-diphossugar_trans"/>
</dbReference>
<dbReference type="CDD" id="cd00761">
    <property type="entry name" value="Glyco_tranf_GTA_type"/>
    <property type="match status" value="1"/>
</dbReference>
<dbReference type="Pfam" id="PF00535">
    <property type="entry name" value="Glycos_transf_2"/>
    <property type="match status" value="1"/>
</dbReference>
<dbReference type="EMBL" id="JAQMFS010000010">
    <property type="protein sequence ID" value="MDB6185312.1"/>
    <property type="molecule type" value="Genomic_DNA"/>
</dbReference>
<comment type="caution">
    <text evidence="6">The sequence shown here is derived from an EMBL/GenBank/DDBJ whole genome shotgun (WGS) entry which is preliminary data.</text>
</comment>
<accession>A0AAW6AZD6</accession>
<dbReference type="AlphaFoldDB" id="A0AAW6AZD6"/>
<proteinExistence type="inferred from homology"/>
<dbReference type="Proteomes" id="UP001212217">
    <property type="component" value="Unassembled WGS sequence"/>
</dbReference>
<evidence type="ECO:0000256" key="3">
    <source>
        <dbReference type="ARBA" id="ARBA00022679"/>
    </source>
</evidence>
<evidence type="ECO:0000256" key="4">
    <source>
        <dbReference type="SAM" id="Coils"/>
    </source>
</evidence>
<evidence type="ECO:0000313" key="7">
    <source>
        <dbReference type="Proteomes" id="UP001212217"/>
    </source>
</evidence>
<name>A0AAW6AZD6_9BACL</name>
<keyword evidence="4" id="KW-0175">Coiled coil</keyword>